<name>A0A7J8WLW6_GOSAI</name>
<comment type="caution">
    <text evidence="1">The sequence shown here is derived from an EMBL/GenBank/DDBJ whole genome shotgun (WGS) entry which is preliminary data.</text>
</comment>
<gene>
    <name evidence="1" type="ORF">Goari_017488</name>
</gene>
<accession>A0A7J8WLW6</accession>
<dbReference type="EMBL" id="JABFAA010000002">
    <property type="protein sequence ID" value="MBA0675976.1"/>
    <property type="molecule type" value="Genomic_DNA"/>
</dbReference>
<keyword evidence="2" id="KW-1185">Reference proteome</keyword>
<dbReference type="Proteomes" id="UP000593577">
    <property type="component" value="Unassembled WGS sequence"/>
</dbReference>
<dbReference type="AlphaFoldDB" id="A0A7J8WLW6"/>
<protein>
    <submittedName>
        <fullName evidence="1">Uncharacterized protein</fullName>
    </submittedName>
</protein>
<evidence type="ECO:0000313" key="1">
    <source>
        <dbReference type="EMBL" id="MBA0675976.1"/>
    </source>
</evidence>
<sequence length="84" mass="9954">MRYLRHVPRRFKTGFREGRKMLMSLGSLLSDFSFIAYEVLKQHQGRRLQQLLLKRQIVMDCNGDGEVKYYNVEIKMCLDLIATV</sequence>
<feature type="non-terminal residue" evidence="1">
    <location>
        <position position="84"/>
    </location>
</feature>
<reference evidence="1 2" key="1">
    <citation type="journal article" date="2019" name="Genome Biol. Evol.">
        <title>Insights into the evolution of the New World diploid cottons (Gossypium, subgenus Houzingenia) based on genome sequencing.</title>
        <authorList>
            <person name="Grover C.E."/>
            <person name="Arick M.A. 2nd"/>
            <person name="Thrash A."/>
            <person name="Conover J.L."/>
            <person name="Sanders W.S."/>
            <person name="Peterson D.G."/>
            <person name="Frelichowski J.E."/>
            <person name="Scheffler J.A."/>
            <person name="Scheffler B.E."/>
            <person name="Wendel J.F."/>
        </authorList>
    </citation>
    <scope>NUCLEOTIDE SEQUENCE [LARGE SCALE GENOMIC DNA]</scope>
    <source>
        <strain evidence="1">185</strain>
        <tissue evidence="1">Leaf</tissue>
    </source>
</reference>
<organism evidence="1 2">
    <name type="scientific">Gossypium aridum</name>
    <name type="common">American cotton</name>
    <name type="synonym">Erioxylum aridum</name>
    <dbReference type="NCBI Taxonomy" id="34290"/>
    <lineage>
        <taxon>Eukaryota</taxon>
        <taxon>Viridiplantae</taxon>
        <taxon>Streptophyta</taxon>
        <taxon>Embryophyta</taxon>
        <taxon>Tracheophyta</taxon>
        <taxon>Spermatophyta</taxon>
        <taxon>Magnoliopsida</taxon>
        <taxon>eudicotyledons</taxon>
        <taxon>Gunneridae</taxon>
        <taxon>Pentapetalae</taxon>
        <taxon>rosids</taxon>
        <taxon>malvids</taxon>
        <taxon>Malvales</taxon>
        <taxon>Malvaceae</taxon>
        <taxon>Malvoideae</taxon>
        <taxon>Gossypium</taxon>
    </lineage>
</organism>
<proteinExistence type="predicted"/>
<evidence type="ECO:0000313" key="2">
    <source>
        <dbReference type="Proteomes" id="UP000593577"/>
    </source>
</evidence>